<dbReference type="GO" id="GO:0045944">
    <property type="term" value="P:positive regulation of transcription by RNA polymerase II"/>
    <property type="evidence" value="ECO:0007669"/>
    <property type="project" value="TreeGrafter"/>
</dbReference>
<dbReference type="STRING" id="763406.A0A1E3NNA2"/>
<dbReference type="GeneID" id="30177541"/>
<dbReference type="GO" id="GO:0003700">
    <property type="term" value="F:DNA-binding transcription factor activity"/>
    <property type="evidence" value="ECO:0007669"/>
    <property type="project" value="TreeGrafter"/>
</dbReference>
<protein>
    <recommendedName>
        <fullName evidence="6">Zn(2)-C6 fungal-type domain-containing protein</fullName>
    </recommendedName>
</protein>
<evidence type="ECO:0000313" key="4">
    <source>
        <dbReference type="EMBL" id="ODQ47571.1"/>
    </source>
</evidence>
<dbReference type="RefSeq" id="XP_019018684.1">
    <property type="nucleotide sequence ID" value="XM_019160854.1"/>
</dbReference>
<keyword evidence="5" id="KW-1185">Reference proteome</keyword>
<dbReference type="GO" id="GO:0005634">
    <property type="term" value="C:nucleus"/>
    <property type="evidence" value="ECO:0007669"/>
    <property type="project" value="UniProtKB-SubCell"/>
</dbReference>
<feature type="coiled-coil region" evidence="3">
    <location>
        <begin position="526"/>
        <end position="553"/>
    </location>
</feature>
<evidence type="ECO:0000256" key="3">
    <source>
        <dbReference type="SAM" id="Coils"/>
    </source>
</evidence>
<dbReference type="GO" id="GO:0000976">
    <property type="term" value="F:transcription cis-regulatory region binding"/>
    <property type="evidence" value="ECO:0007669"/>
    <property type="project" value="TreeGrafter"/>
</dbReference>
<dbReference type="Pfam" id="PF11951">
    <property type="entry name" value="Fungal_trans_2"/>
    <property type="match status" value="1"/>
</dbReference>
<evidence type="ECO:0000256" key="2">
    <source>
        <dbReference type="ARBA" id="ARBA00023242"/>
    </source>
</evidence>
<keyword evidence="3" id="KW-0175">Coiled coil</keyword>
<sequence length="694" mass="79591">MRMFRHVLAESHPSCKHCTRLDLQCSYDLVYRWDEEALQNGTTFGRSNQYKKSYLQNKYADFISEKRSSATAANTFDYFLKSETSSLIKKLSKQAIPWADIKNNVYFVNTTQRDFDKDKFDGTLGKSCQNIASSPLMHVMKTMLMDDFFLSSLEQSEEGEDCSVFTNAGAVDLSREMDEMDFLAFLEQISLRDMLKPGMVSDELAPLAESSALPHINIKYSLTNLNLQSNYHYNRLTSFSLEEQKLISYFVDVVCPTCVCYSHIKKSAVNINPIYLTDAIIPARQWESNPYLYLIVPLAFRHEIVMDAVMATSASQLSSAGNKSFEGLSRFYTEKAIRQLPDLIREKQCLHASNWDDILATVLMLCFNEISSTTDSISVWMMYLSCAKYFVTQVNTLDASSPLANFFARYFITHEVIGQTALMENKDETSKDYSANEIAVQVSSSITDTKGKDEFMKFIFRQGIEGDLYLKTLKDKDTTINVVFGCCPYLICLTHQISQFADCYEGLALETAETRHEFESDISSRREQIVFEIQNLNQEVQITENDDDESEINIKCIAEIKKLSTLIYLFIRIDLEGVYQENGVVTKQFLINRREMEKAKSKILELLDLLPELSVTLLWPIFILGVVATNYEKERWFVLDKLNKIQTIRESTSLKAAQETILAVWKEVDLGLRVLRWKDLVNEKRESLSLALIN</sequence>
<dbReference type="AlphaFoldDB" id="A0A1E3NNA2"/>
<evidence type="ECO:0008006" key="6">
    <source>
        <dbReference type="Google" id="ProtNLM"/>
    </source>
</evidence>
<gene>
    <name evidence="4" type="ORF">PICMEDRAFT_15501</name>
</gene>
<dbReference type="OrthoDB" id="6730379at2759"/>
<dbReference type="PANTHER" id="PTHR37534">
    <property type="entry name" value="TRANSCRIPTIONAL ACTIVATOR PROTEIN UGA3"/>
    <property type="match status" value="1"/>
</dbReference>
<dbReference type="EMBL" id="KV454002">
    <property type="protein sequence ID" value="ODQ47571.1"/>
    <property type="molecule type" value="Genomic_DNA"/>
</dbReference>
<proteinExistence type="predicted"/>
<name>A0A1E3NNA2_9ASCO</name>
<keyword evidence="2" id="KW-0539">Nucleus</keyword>
<organism evidence="4 5">
    <name type="scientific">Pichia membranifaciens NRRL Y-2026</name>
    <dbReference type="NCBI Taxonomy" id="763406"/>
    <lineage>
        <taxon>Eukaryota</taxon>
        <taxon>Fungi</taxon>
        <taxon>Dikarya</taxon>
        <taxon>Ascomycota</taxon>
        <taxon>Saccharomycotina</taxon>
        <taxon>Pichiomycetes</taxon>
        <taxon>Pichiales</taxon>
        <taxon>Pichiaceae</taxon>
        <taxon>Pichia</taxon>
    </lineage>
</organism>
<dbReference type="PANTHER" id="PTHR37534:SF49">
    <property type="entry name" value="LYSINE BIOSYNTHESIS REGULATORY PROTEIN LYS14"/>
    <property type="match status" value="1"/>
</dbReference>
<reference evidence="4 5" key="1">
    <citation type="journal article" date="2016" name="Proc. Natl. Acad. Sci. U.S.A.">
        <title>Comparative genomics of biotechnologically important yeasts.</title>
        <authorList>
            <person name="Riley R."/>
            <person name="Haridas S."/>
            <person name="Wolfe K.H."/>
            <person name="Lopes M.R."/>
            <person name="Hittinger C.T."/>
            <person name="Goeker M."/>
            <person name="Salamov A.A."/>
            <person name="Wisecaver J.H."/>
            <person name="Long T.M."/>
            <person name="Calvey C.H."/>
            <person name="Aerts A.L."/>
            <person name="Barry K.W."/>
            <person name="Choi C."/>
            <person name="Clum A."/>
            <person name="Coughlan A.Y."/>
            <person name="Deshpande S."/>
            <person name="Douglass A.P."/>
            <person name="Hanson S.J."/>
            <person name="Klenk H.-P."/>
            <person name="LaButti K.M."/>
            <person name="Lapidus A."/>
            <person name="Lindquist E.A."/>
            <person name="Lipzen A.M."/>
            <person name="Meier-Kolthoff J.P."/>
            <person name="Ohm R.A."/>
            <person name="Otillar R.P."/>
            <person name="Pangilinan J.L."/>
            <person name="Peng Y."/>
            <person name="Rokas A."/>
            <person name="Rosa C.A."/>
            <person name="Scheuner C."/>
            <person name="Sibirny A.A."/>
            <person name="Slot J.C."/>
            <person name="Stielow J.B."/>
            <person name="Sun H."/>
            <person name="Kurtzman C.P."/>
            <person name="Blackwell M."/>
            <person name="Grigoriev I.V."/>
            <person name="Jeffries T.W."/>
        </authorList>
    </citation>
    <scope>NUCLEOTIDE SEQUENCE [LARGE SCALE GENOMIC DNA]</scope>
    <source>
        <strain evidence="4 5">NRRL Y-2026</strain>
    </source>
</reference>
<evidence type="ECO:0000313" key="5">
    <source>
        <dbReference type="Proteomes" id="UP000094455"/>
    </source>
</evidence>
<dbReference type="Proteomes" id="UP000094455">
    <property type="component" value="Unassembled WGS sequence"/>
</dbReference>
<accession>A0A1E3NNA2</accession>
<comment type="subcellular location">
    <subcellularLocation>
        <location evidence="1">Nucleus</location>
    </subcellularLocation>
</comment>
<dbReference type="InterPro" id="IPR021858">
    <property type="entry name" value="Fun_TF"/>
</dbReference>
<evidence type="ECO:0000256" key="1">
    <source>
        <dbReference type="ARBA" id="ARBA00004123"/>
    </source>
</evidence>